<dbReference type="SUPFAM" id="SSF46689">
    <property type="entry name" value="Homeodomain-like"/>
    <property type="match status" value="1"/>
</dbReference>
<gene>
    <name evidence="2" type="ORF">NONO_c05470</name>
</gene>
<proteinExistence type="predicted"/>
<evidence type="ECO:0000259" key="1">
    <source>
        <dbReference type="Pfam" id="PF17940"/>
    </source>
</evidence>
<dbReference type="eggNOG" id="COG3226">
    <property type="taxonomic scope" value="Bacteria"/>
</dbReference>
<name>W5T7T4_9NOCA</name>
<dbReference type="InterPro" id="IPR009057">
    <property type="entry name" value="Homeodomain-like_sf"/>
</dbReference>
<dbReference type="Proteomes" id="UP000019150">
    <property type="component" value="Chromosome"/>
</dbReference>
<keyword evidence="3" id="KW-1185">Reference proteome</keyword>
<reference evidence="2 3" key="1">
    <citation type="journal article" date="2014" name="Appl. Environ. Microbiol.">
        <title>Insights into the Microbial Degradation of Rubber and Gutta-Percha by Analysis of the Complete Genome of Nocardia nova SH22a.</title>
        <authorList>
            <person name="Luo Q."/>
            <person name="Hiessl S."/>
            <person name="Poehlein A."/>
            <person name="Daniel R."/>
            <person name="Steinbuchel A."/>
        </authorList>
    </citation>
    <scope>NUCLEOTIDE SEQUENCE [LARGE SCALE GENOMIC DNA]</scope>
    <source>
        <strain evidence="2">SH22a</strain>
    </source>
</reference>
<accession>W5T7T4</accession>
<dbReference type="PATRIC" id="fig|1415166.3.peg.559"/>
<protein>
    <recommendedName>
        <fullName evidence="1">Tetracyclin repressor-like C-terminal group 31 domain-containing protein</fullName>
    </recommendedName>
</protein>
<dbReference type="EMBL" id="CP006850">
    <property type="protein sequence ID" value="AHH15360.1"/>
    <property type="molecule type" value="Genomic_DNA"/>
</dbReference>
<organism evidence="2 3">
    <name type="scientific">Nocardia nova SH22a</name>
    <dbReference type="NCBI Taxonomy" id="1415166"/>
    <lineage>
        <taxon>Bacteria</taxon>
        <taxon>Bacillati</taxon>
        <taxon>Actinomycetota</taxon>
        <taxon>Actinomycetes</taxon>
        <taxon>Mycobacteriales</taxon>
        <taxon>Nocardiaceae</taxon>
        <taxon>Nocardia</taxon>
    </lineage>
</organism>
<dbReference type="STRING" id="1415166.NONO_c05470"/>
<evidence type="ECO:0000313" key="3">
    <source>
        <dbReference type="Proteomes" id="UP000019150"/>
    </source>
</evidence>
<sequence length="174" mass="18812">MTHHAIDDRLGIARGSASYYYRTRQDLLVAAITYLTTTSRNAFQAALEQPDRRADTVDGAADLIAGQLDLLIGERRRDALARYALAADTAGDEELRRALAGCLFSLPAAEDLLSSLGAGDPGGAARDLISLLEGLLFDRLLGTRALLGLRPGTPESVDDVRRPVHRWLTALRDS</sequence>
<dbReference type="Gene3D" id="1.10.357.10">
    <property type="entry name" value="Tetracycline Repressor, domain 2"/>
    <property type="match status" value="1"/>
</dbReference>
<dbReference type="KEGG" id="nno:NONO_c05470"/>
<dbReference type="Pfam" id="PF17940">
    <property type="entry name" value="TetR_C_31"/>
    <property type="match status" value="1"/>
</dbReference>
<dbReference type="AlphaFoldDB" id="W5T7T4"/>
<feature type="domain" description="Tetracyclin repressor-like C-terminal group 31" evidence="1">
    <location>
        <begin position="56"/>
        <end position="168"/>
    </location>
</feature>
<dbReference type="InterPro" id="IPR041583">
    <property type="entry name" value="TetR_C_31"/>
</dbReference>
<evidence type="ECO:0000313" key="2">
    <source>
        <dbReference type="EMBL" id="AHH15360.1"/>
    </source>
</evidence>
<dbReference type="HOGENOM" id="CLU_069356_21_0_11"/>